<name>U9T3E6_RHIID</name>
<proteinExistence type="predicted"/>
<dbReference type="AlphaFoldDB" id="U9T3E6"/>
<sequence length="94" mass="10591">MVEVNALADEFNVALPKELAYTYGNKGTVIVLARPSNQLNIQYQTIPLNANTSASFSIYQLYKLNEDSNPSLSVFSLFNYRFVDLNDEKDSGYL</sequence>
<reference evidence="1" key="1">
    <citation type="submission" date="2013-07" db="EMBL/GenBank/DDBJ databases">
        <title>The genome of an arbuscular mycorrhizal fungus provides insights into the evolution of the oldest plant symbiosis.</title>
        <authorList>
            <consortium name="DOE Joint Genome Institute"/>
            <person name="Tisserant E."/>
            <person name="Malbreil M."/>
            <person name="Kuo A."/>
            <person name="Kohler A."/>
            <person name="Symeonidi A."/>
            <person name="Balestrini R."/>
            <person name="Charron P."/>
            <person name="Duensing N."/>
            <person name="Frei-dit-Frey N."/>
            <person name="Gianinazzi-Pearson V."/>
            <person name="Gilbert B."/>
            <person name="Handa Y."/>
            <person name="Hijri M."/>
            <person name="Kaul R."/>
            <person name="Kawaguchi M."/>
            <person name="Krajinski F."/>
            <person name="Lammers P."/>
            <person name="Lapierre D."/>
            <person name="Masclaux F.G."/>
            <person name="Murat C."/>
            <person name="Morin E."/>
            <person name="Ndikumana S."/>
            <person name="Pagni M."/>
            <person name="Petitpierre D."/>
            <person name="Requena N."/>
            <person name="Rosikiewicz P."/>
            <person name="Riley R."/>
            <person name="Saito K."/>
            <person name="San Clemente H."/>
            <person name="Shapiro H."/>
            <person name="van Tuinen D."/>
            <person name="Becard G."/>
            <person name="Bonfante P."/>
            <person name="Paszkowski U."/>
            <person name="Shachar-Hill Y."/>
            <person name="Young J.P."/>
            <person name="Sanders I.R."/>
            <person name="Henrissat B."/>
            <person name="Rensing S.A."/>
            <person name="Grigoriev I.V."/>
            <person name="Corradi N."/>
            <person name="Roux C."/>
            <person name="Martin F."/>
        </authorList>
    </citation>
    <scope>NUCLEOTIDE SEQUENCE</scope>
    <source>
        <strain evidence="1">DAOM 197198</strain>
    </source>
</reference>
<accession>U9T3E6</accession>
<protein>
    <submittedName>
        <fullName evidence="1">Uncharacterized protein</fullName>
    </submittedName>
</protein>
<dbReference type="STRING" id="747089.U9T3E6"/>
<gene>
    <name evidence="1" type="ORF">GLOINDRAFT_8091</name>
</gene>
<dbReference type="EMBL" id="KI296908">
    <property type="protein sequence ID" value="ESA00863.1"/>
    <property type="molecule type" value="Genomic_DNA"/>
</dbReference>
<evidence type="ECO:0000313" key="1">
    <source>
        <dbReference type="EMBL" id="ESA00863.1"/>
    </source>
</evidence>
<dbReference type="HOGENOM" id="CLU_2387308_0_0_1"/>
<organism evidence="1">
    <name type="scientific">Rhizophagus irregularis (strain DAOM 181602 / DAOM 197198 / MUCL 43194)</name>
    <name type="common">Arbuscular mycorrhizal fungus</name>
    <name type="synonym">Glomus intraradices</name>
    <dbReference type="NCBI Taxonomy" id="747089"/>
    <lineage>
        <taxon>Eukaryota</taxon>
        <taxon>Fungi</taxon>
        <taxon>Fungi incertae sedis</taxon>
        <taxon>Mucoromycota</taxon>
        <taxon>Glomeromycotina</taxon>
        <taxon>Glomeromycetes</taxon>
        <taxon>Glomerales</taxon>
        <taxon>Glomeraceae</taxon>
        <taxon>Rhizophagus</taxon>
    </lineage>
</organism>